<evidence type="ECO:0000259" key="13">
    <source>
        <dbReference type="Pfam" id="PF17655"/>
    </source>
</evidence>
<comment type="caution">
    <text evidence="14">The sequence shown here is derived from an EMBL/GenBank/DDBJ whole genome shotgun (WGS) entry which is preliminary data.</text>
</comment>
<dbReference type="PANTHER" id="PTHR11767:SF102">
    <property type="entry name" value="INWARDLY RECTIFYING POTASSIUM CHANNEL 1, ISOFORM F"/>
    <property type="match status" value="1"/>
</dbReference>
<feature type="domain" description="Inward rectifier potassium channel C-terminal" evidence="13">
    <location>
        <begin position="141"/>
        <end position="297"/>
    </location>
</feature>
<keyword evidence="3" id="KW-0633">Potassium transport</keyword>
<evidence type="ECO:0000313" key="14">
    <source>
        <dbReference type="EMBL" id="MDJ1172783.1"/>
    </source>
</evidence>
<dbReference type="SUPFAM" id="SSF81324">
    <property type="entry name" value="Voltage-gated potassium channels"/>
    <property type="match status" value="1"/>
</dbReference>
<dbReference type="Gene3D" id="1.10.287.70">
    <property type="match status" value="1"/>
</dbReference>
<feature type="domain" description="Potassium channel" evidence="12">
    <location>
        <begin position="57"/>
        <end position="134"/>
    </location>
</feature>
<evidence type="ECO:0000259" key="12">
    <source>
        <dbReference type="Pfam" id="PF07885"/>
    </source>
</evidence>
<evidence type="ECO:0000256" key="7">
    <source>
        <dbReference type="ARBA" id="ARBA00022989"/>
    </source>
</evidence>
<feature type="transmembrane region" description="Helical" evidence="11">
    <location>
        <begin position="48"/>
        <end position="70"/>
    </location>
</feature>
<dbReference type="PANTHER" id="PTHR11767">
    <property type="entry name" value="INWARD RECTIFIER POTASSIUM CHANNEL"/>
    <property type="match status" value="1"/>
</dbReference>
<keyword evidence="5" id="KW-0851">Voltage-gated channel</keyword>
<dbReference type="InterPro" id="IPR013099">
    <property type="entry name" value="K_chnl_dom"/>
</dbReference>
<protein>
    <submittedName>
        <fullName evidence="14">Ion channel</fullName>
    </submittedName>
</protein>
<sequence length="306" mass="35082">MIDKPQKKRILKQLRKKTGKVNFVQLIERSPRWSDLYHGLLSMEWWKFFGLIFVFYLMTNVFFALAYLVGGNGMANAQPGSFADAFFFSVQTLTTIGYGAFYPTTLYTHIIVTFESLFGLLGFAVATGLLFARFSKPTARVVFSEVAAIAPYNGVPTLMFRMANQRNHWIVEAQVRVSVVLPNEITPEGHSLRPIVDLNLVRSHNSFLVLSWMIMHPIDEQSPFYHYGFSPEQIQQWQPEVIVSLTGLDETVSQTIHSRYWYHPEDIRCNVAFVNVVSTNKKGTRCIDYTHFHDVEPLQGEWANGK</sequence>
<feature type="transmembrane region" description="Helical" evidence="11">
    <location>
        <begin position="107"/>
        <end position="131"/>
    </location>
</feature>
<evidence type="ECO:0000313" key="15">
    <source>
        <dbReference type="Proteomes" id="UP001235849"/>
    </source>
</evidence>
<keyword evidence="4 11" id="KW-0812">Transmembrane</keyword>
<keyword evidence="10" id="KW-0407">Ion channel</keyword>
<evidence type="ECO:0000256" key="1">
    <source>
        <dbReference type="ARBA" id="ARBA00004141"/>
    </source>
</evidence>
<dbReference type="Pfam" id="PF07885">
    <property type="entry name" value="Ion_trans_2"/>
    <property type="match status" value="1"/>
</dbReference>
<dbReference type="Pfam" id="PF17655">
    <property type="entry name" value="IRK_C"/>
    <property type="match status" value="1"/>
</dbReference>
<dbReference type="EMBL" id="JAQOSO010000004">
    <property type="protein sequence ID" value="MDJ1172783.1"/>
    <property type="molecule type" value="Genomic_DNA"/>
</dbReference>
<evidence type="ECO:0000256" key="9">
    <source>
        <dbReference type="ARBA" id="ARBA00023136"/>
    </source>
</evidence>
<keyword evidence="9 11" id="KW-0472">Membrane</keyword>
<evidence type="ECO:0000256" key="8">
    <source>
        <dbReference type="ARBA" id="ARBA00023065"/>
    </source>
</evidence>
<evidence type="ECO:0000256" key="3">
    <source>
        <dbReference type="ARBA" id="ARBA00022538"/>
    </source>
</evidence>
<dbReference type="Proteomes" id="UP001235849">
    <property type="component" value="Unassembled WGS sequence"/>
</dbReference>
<dbReference type="InterPro" id="IPR016449">
    <property type="entry name" value="K_chnl_inward-rec_Kir"/>
</dbReference>
<evidence type="ECO:0000256" key="11">
    <source>
        <dbReference type="SAM" id="Phobius"/>
    </source>
</evidence>
<accession>A0ABT7B0T9</accession>
<keyword evidence="6" id="KW-0630">Potassium</keyword>
<evidence type="ECO:0000256" key="5">
    <source>
        <dbReference type="ARBA" id="ARBA00022882"/>
    </source>
</evidence>
<keyword evidence="2" id="KW-0813">Transport</keyword>
<keyword evidence="8" id="KW-0406">Ion transport</keyword>
<dbReference type="Gene3D" id="2.60.40.1400">
    <property type="entry name" value="G protein-activated inward rectifier potassium channel 1"/>
    <property type="match status" value="1"/>
</dbReference>
<evidence type="ECO:0000256" key="10">
    <source>
        <dbReference type="ARBA" id="ARBA00023303"/>
    </source>
</evidence>
<evidence type="ECO:0000256" key="4">
    <source>
        <dbReference type="ARBA" id="ARBA00022692"/>
    </source>
</evidence>
<keyword evidence="15" id="KW-1185">Reference proteome</keyword>
<dbReference type="InterPro" id="IPR041647">
    <property type="entry name" value="IRK_C"/>
</dbReference>
<evidence type="ECO:0000256" key="2">
    <source>
        <dbReference type="ARBA" id="ARBA00022448"/>
    </source>
</evidence>
<name>A0ABT7B0T9_9CYAN</name>
<reference evidence="14 15" key="1">
    <citation type="submission" date="2023-01" db="EMBL/GenBank/DDBJ databases">
        <title>Novel diversity within Roseofilum (Cyanobacteria; Desertifilaceae) from marine benthic mats with descriptions of four novel species.</title>
        <authorList>
            <person name="Wang Y."/>
            <person name="Berthold D.E."/>
            <person name="Hu J."/>
            <person name="Lefler F.W."/>
            <person name="Laughinghouse H.D. IV."/>
        </authorList>
    </citation>
    <scope>NUCLEOTIDE SEQUENCE [LARGE SCALE GENOMIC DNA]</scope>
    <source>
        <strain evidence="14 15">BLCC-M114</strain>
    </source>
</reference>
<dbReference type="SUPFAM" id="SSF81296">
    <property type="entry name" value="E set domains"/>
    <property type="match status" value="1"/>
</dbReference>
<comment type="subcellular location">
    <subcellularLocation>
        <location evidence="1">Membrane</location>
        <topology evidence="1">Multi-pass membrane protein</topology>
    </subcellularLocation>
</comment>
<proteinExistence type="predicted"/>
<dbReference type="InterPro" id="IPR013518">
    <property type="entry name" value="K_chnl_inward-rec_Kir_cyto"/>
</dbReference>
<dbReference type="RefSeq" id="WP_283765163.1">
    <property type="nucleotide sequence ID" value="NZ_JAQOSO010000004.1"/>
</dbReference>
<dbReference type="InterPro" id="IPR014756">
    <property type="entry name" value="Ig_E-set"/>
</dbReference>
<evidence type="ECO:0000256" key="6">
    <source>
        <dbReference type="ARBA" id="ARBA00022958"/>
    </source>
</evidence>
<keyword evidence="7 11" id="KW-1133">Transmembrane helix</keyword>
<gene>
    <name evidence="14" type="ORF">PMG25_01610</name>
</gene>
<organism evidence="14 15">
    <name type="scientific">Roseofilum capinflatum BLCC-M114</name>
    <dbReference type="NCBI Taxonomy" id="3022440"/>
    <lineage>
        <taxon>Bacteria</taxon>
        <taxon>Bacillati</taxon>
        <taxon>Cyanobacteriota</taxon>
        <taxon>Cyanophyceae</taxon>
        <taxon>Desertifilales</taxon>
        <taxon>Desertifilaceae</taxon>
        <taxon>Roseofilum</taxon>
        <taxon>Roseofilum capinflatum</taxon>
    </lineage>
</organism>
<dbReference type="PRINTS" id="PR01320">
    <property type="entry name" value="KIRCHANNEL"/>
</dbReference>
<feature type="transmembrane region" description="Helical" evidence="11">
    <location>
        <begin position="82"/>
        <end position="101"/>
    </location>
</feature>